<protein>
    <submittedName>
        <fullName evidence="1">Uncharacterized protein</fullName>
    </submittedName>
</protein>
<sequence length="247" mass="25434">MAGGERSHSSLSKAALTFHSIFLTTLLVGGAAFLGVGLWLQLSKSGGPVELEWTDGSGFVDAFLSLGVAAIVIGGVLLATAVFALCAVSRSCVGRLARVLFVLATLVVAAALVLLATATLLIASDARPAKVEELVRESWTRTVTANDTAIVGHACALQAEYGCSGFDDGDCADCLSGVGPDGRVCTPEEQAVCPRCETGVEAGAPGCYDRIISRTRKVFLPLGIVAAVLAGLALVDVDEGGRRNQRE</sequence>
<proteinExistence type="predicted"/>
<gene>
    <name evidence="1" type="ORF">I4F81_003148</name>
</gene>
<accession>A0ACC3BRI4</accession>
<comment type="caution">
    <text evidence="1">The sequence shown here is derived from an EMBL/GenBank/DDBJ whole genome shotgun (WGS) entry which is preliminary data.</text>
</comment>
<dbReference type="Proteomes" id="UP000798662">
    <property type="component" value="Chromosome 1"/>
</dbReference>
<keyword evidence="2" id="KW-1185">Reference proteome</keyword>
<reference evidence="1" key="1">
    <citation type="submission" date="2019-11" db="EMBL/GenBank/DDBJ databases">
        <title>Nori genome reveals adaptations in red seaweeds to the harsh intertidal environment.</title>
        <authorList>
            <person name="Wang D."/>
            <person name="Mao Y."/>
        </authorList>
    </citation>
    <scope>NUCLEOTIDE SEQUENCE</scope>
    <source>
        <tissue evidence="1">Gametophyte</tissue>
    </source>
</reference>
<organism evidence="1 2">
    <name type="scientific">Pyropia yezoensis</name>
    <name type="common">Susabi-nori</name>
    <name type="synonym">Porphyra yezoensis</name>
    <dbReference type="NCBI Taxonomy" id="2788"/>
    <lineage>
        <taxon>Eukaryota</taxon>
        <taxon>Rhodophyta</taxon>
        <taxon>Bangiophyceae</taxon>
        <taxon>Bangiales</taxon>
        <taxon>Bangiaceae</taxon>
        <taxon>Pyropia</taxon>
    </lineage>
</organism>
<evidence type="ECO:0000313" key="1">
    <source>
        <dbReference type="EMBL" id="KAK1860560.1"/>
    </source>
</evidence>
<name>A0ACC3BRI4_PYRYE</name>
<dbReference type="EMBL" id="CM020618">
    <property type="protein sequence ID" value="KAK1860560.1"/>
    <property type="molecule type" value="Genomic_DNA"/>
</dbReference>
<evidence type="ECO:0000313" key="2">
    <source>
        <dbReference type="Proteomes" id="UP000798662"/>
    </source>
</evidence>